<sequence>MRNKELIFDILTILCTLTRDLLYGLTIGSEIKI</sequence>
<gene>
    <name evidence="1" type="ORF">HNP94_001395</name>
</gene>
<organism evidence="1 2">
    <name type="scientific">Methanococcus maripaludis</name>
    <name type="common">Methanococcus deltae</name>
    <dbReference type="NCBI Taxonomy" id="39152"/>
    <lineage>
        <taxon>Archaea</taxon>
        <taxon>Methanobacteriati</taxon>
        <taxon>Methanobacteriota</taxon>
        <taxon>Methanomada group</taxon>
        <taxon>Methanococci</taxon>
        <taxon>Methanococcales</taxon>
        <taxon>Methanococcaceae</taxon>
        <taxon>Methanococcus</taxon>
    </lineage>
</organism>
<dbReference type="Proteomes" id="UP000567099">
    <property type="component" value="Unassembled WGS sequence"/>
</dbReference>
<evidence type="ECO:0000313" key="1">
    <source>
        <dbReference type="EMBL" id="MBA2864395.1"/>
    </source>
</evidence>
<dbReference type="EMBL" id="JACDUO010000001">
    <property type="protein sequence ID" value="MBA2864395.1"/>
    <property type="molecule type" value="Genomic_DNA"/>
</dbReference>
<evidence type="ECO:0000313" key="2">
    <source>
        <dbReference type="Proteomes" id="UP000567099"/>
    </source>
</evidence>
<comment type="caution">
    <text evidence="1">The sequence shown here is derived from an EMBL/GenBank/DDBJ whole genome shotgun (WGS) entry which is preliminary data.</text>
</comment>
<protein>
    <submittedName>
        <fullName evidence="1">Uncharacterized protein</fullName>
    </submittedName>
</protein>
<reference evidence="1 2" key="1">
    <citation type="submission" date="2020-07" db="EMBL/GenBank/DDBJ databases">
        <title>Genomic Encyclopedia of Type Strains, Phase IV (KMG-V): Genome sequencing to study the core and pangenomes of soil and plant-associated prokaryotes.</title>
        <authorList>
            <person name="Whitman W."/>
        </authorList>
    </citation>
    <scope>NUCLEOTIDE SEQUENCE [LARGE SCALE GENOMIC DNA]</scope>
    <source>
        <strain evidence="1 2">C13</strain>
    </source>
</reference>
<dbReference type="AlphaFoldDB" id="A0A7J9PMF8"/>
<accession>A0A7J9PMF8</accession>
<proteinExistence type="predicted"/>
<name>A0A7J9PMF8_METMI</name>